<dbReference type="InterPro" id="IPR011701">
    <property type="entry name" value="MFS"/>
</dbReference>
<feature type="transmembrane region" description="Helical" evidence="6">
    <location>
        <begin position="80"/>
        <end position="102"/>
    </location>
</feature>
<feature type="transmembrane region" description="Helical" evidence="6">
    <location>
        <begin position="307"/>
        <end position="330"/>
    </location>
</feature>
<dbReference type="AlphaFoldDB" id="A0AA38LSF6"/>
<feature type="transmembrane region" description="Helical" evidence="6">
    <location>
        <begin position="39"/>
        <end position="56"/>
    </location>
</feature>
<evidence type="ECO:0000256" key="5">
    <source>
        <dbReference type="ARBA" id="ARBA00023136"/>
    </source>
</evidence>
<reference evidence="8" key="1">
    <citation type="journal article" date="2022" name="G3 (Bethesda)">
        <title>High quality genome of the basidiomycete yeast Dioszegia hungarica PDD-24b-2 isolated from cloud water.</title>
        <authorList>
            <person name="Jarrige D."/>
            <person name="Haridas S."/>
            <person name="Bleykasten-Grosshans C."/>
            <person name="Joly M."/>
            <person name="Nadalig T."/>
            <person name="Sancelme M."/>
            <person name="Vuilleumier S."/>
            <person name="Grigoriev I.V."/>
            <person name="Amato P."/>
            <person name="Bringel F."/>
        </authorList>
    </citation>
    <scope>NUCLEOTIDE SEQUENCE</scope>
    <source>
        <strain evidence="8">PDD-24b-2</strain>
    </source>
</reference>
<feature type="transmembrane region" description="Helical" evidence="6">
    <location>
        <begin position="205"/>
        <end position="225"/>
    </location>
</feature>
<keyword evidence="3 6" id="KW-0812">Transmembrane</keyword>
<dbReference type="RefSeq" id="XP_052945564.1">
    <property type="nucleotide sequence ID" value="XM_053089508.1"/>
</dbReference>
<organism evidence="8 9">
    <name type="scientific">Dioszegia hungarica</name>
    <dbReference type="NCBI Taxonomy" id="4972"/>
    <lineage>
        <taxon>Eukaryota</taxon>
        <taxon>Fungi</taxon>
        <taxon>Dikarya</taxon>
        <taxon>Basidiomycota</taxon>
        <taxon>Agaricomycotina</taxon>
        <taxon>Tremellomycetes</taxon>
        <taxon>Tremellales</taxon>
        <taxon>Bulleribasidiaceae</taxon>
        <taxon>Dioszegia</taxon>
    </lineage>
</organism>
<evidence type="ECO:0000256" key="1">
    <source>
        <dbReference type="ARBA" id="ARBA00004141"/>
    </source>
</evidence>
<feature type="transmembrane region" description="Helical" evidence="6">
    <location>
        <begin position="398"/>
        <end position="417"/>
    </location>
</feature>
<dbReference type="PANTHER" id="PTHR43791">
    <property type="entry name" value="PERMEASE-RELATED"/>
    <property type="match status" value="1"/>
</dbReference>
<keyword evidence="9" id="KW-1185">Reference proteome</keyword>
<dbReference type="PROSITE" id="PS50850">
    <property type="entry name" value="MFS"/>
    <property type="match status" value="1"/>
</dbReference>
<dbReference type="InterPro" id="IPR036259">
    <property type="entry name" value="MFS_trans_sf"/>
</dbReference>
<feature type="transmembrane region" description="Helical" evidence="6">
    <location>
        <begin position="170"/>
        <end position="193"/>
    </location>
</feature>
<evidence type="ECO:0000256" key="6">
    <source>
        <dbReference type="SAM" id="Phobius"/>
    </source>
</evidence>
<keyword evidence="2" id="KW-0813">Transport</keyword>
<feature type="transmembrane region" description="Helical" evidence="6">
    <location>
        <begin position="275"/>
        <end position="295"/>
    </location>
</feature>
<evidence type="ECO:0000256" key="2">
    <source>
        <dbReference type="ARBA" id="ARBA00022448"/>
    </source>
</evidence>
<dbReference type="GO" id="GO:0022857">
    <property type="term" value="F:transmembrane transporter activity"/>
    <property type="evidence" value="ECO:0007669"/>
    <property type="project" value="InterPro"/>
</dbReference>
<protein>
    <submittedName>
        <fullName evidence="8">MFS transporter</fullName>
    </submittedName>
</protein>
<keyword evidence="4 6" id="KW-1133">Transmembrane helix</keyword>
<evidence type="ECO:0000259" key="7">
    <source>
        <dbReference type="PROSITE" id="PS50850"/>
    </source>
</evidence>
<feature type="transmembrane region" description="Helical" evidence="6">
    <location>
        <begin position="363"/>
        <end position="386"/>
    </location>
</feature>
<evidence type="ECO:0000313" key="8">
    <source>
        <dbReference type="EMBL" id="KAI9635787.1"/>
    </source>
</evidence>
<sequence>MDEIKDQREVHAYAVKPASLANMTDEDIIALDKKMVRKMDLVIMPIIGILYILNYVDRQNLAAAKLQGVMTDLNMSEEQFATAISILFVGYIPFQIPSNLLISRLNRPGLYICGACMLWGTVSAMTALVKTYEQLLVVRVFLGMTEAVFFPGVIYYLSAWYVKQELGKRLAGLFIAQQLGNAFGGLIAAGVLTMGSRLGIASWRWLFIIEGVITVGCGAIFIFLMPEYPHKARMLSPIEKDYAVWRLESEAGQTEAKETIGTLQSFLMALKDVRVYTLIFCMMMSQGMGTITNFFPAIVSSLGYTNFISLLLVAPPYILACFIFWGLSYWSDKKQTVYWLLMGCLATMLPLYVIPLATTNTAARYFAMMLIPGVGVCPQIFLYKTMNLHNARPHTKRAAGVALMNAIGGTSNIWASYCWKNPPRYFEGFGTLMGLAVVFMLVITGYRFFVHKQNRMLDSGDETQIKKVMKHGVTQEQVDMGWRYECY</sequence>
<feature type="transmembrane region" description="Helical" evidence="6">
    <location>
        <begin position="109"/>
        <end position="129"/>
    </location>
</feature>
<dbReference type="GO" id="GO:0016020">
    <property type="term" value="C:membrane"/>
    <property type="evidence" value="ECO:0007669"/>
    <property type="project" value="UniProtKB-SubCell"/>
</dbReference>
<accession>A0AA38LSF6</accession>
<comment type="subcellular location">
    <subcellularLocation>
        <location evidence="1">Membrane</location>
        <topology evidence="1">Multi-pass membrane protein</topology>
    </subcellularLocation>
</comment>
<gene>
    <name evidence="8" type="ORF">MKK02DRAFT_36848</name>
</gene>
<feature type="transmembrane region" description="Helical" evidence="6">
    <location>
        <begin position="135"/>
        <end position="158"/>
    </location>
</feature>
<evidence type="ECO:0000256" key="4">
    <source>
        <dbReference type="ARBA" id="ARBA00022989"/>
    </source>
</evidence>
<dbReference type="Pfam" id="PF07690">
    <property type="entry name" value="MFS_1"/>
    <property type="match status" value="1"/>
</dbReference>
<feature type="transmembrane region" description="Helical" evidence="6">
    <location>
        <begin position="429"/>
        <end position="449"/>
    </location>
</feature>
<dbReference type="Proteomes" id="UP001164286">
    <property type="component" value="Unassembled WGS sequence"/>
</dbReference>
<evidence type="ECO:0000313" key="9">
    <source>
        <dbReference type="Proteomes" id="UP001164286"/>
    </source>
</evidence>
<proteinExistence type="predicted"/>
<dbReference type="InterPro" id="IPR020846">
    <property type="entry name" value="MFS_dom"/>
</dbReference>
<name>A0AA38LSF6_9TREE</name>
<keyword evidence="5 6" id="KW-0472">Membrane</keyword>
<evidence type="ECO:0000256" key="3">
    <source>
        <dbReference type="ARBA" id="ARBA00022692"/>
    </source>
</evidence>
<dbReference type="GeneID" id="77728713"/>
<dbReference type="Gene3D" id="1.20.1250.20">
    <property type="entry name" value="MFS general substrate transporter like domains"/>
    <property type="match status" value="2"/>
</dbReference>
<dbReference type="SUPFAM" id="SSF103473">
    <property type="entry name" value="MFS general substrate transporter"/>
    <property type="match status" value="1"/>
</dbReference>
<dbReference type="FunFam" id="1.20.1250.20:FF:000057">
    <property type="entry name" value="MFS general substrate transporter"/>
    <property type="match status" value="1"/>
</dbReference>
<comment type="caution">
    <text evidence="8">The sequence shown here is derived from an EMBL/GenBank/DDBJ whole genome shotgun (WGS) entry which is preliminary data.</text>
</comment>
<dbReference type="PANTHER" id="PTHR43791:SF23">
    <property type="entry name" value="MAJOR FACILITATOR SUPERFAMILY (MFS) PROFILE DOMAIN-CONTAINING PROTEIN"/>
    <property type="match status" value="1"/>
</dbReference>
<feature type="transmembrane region" description="Helical" evidence="6">
    <location>
        <begin position="337"/>
        <end position="357"/>
    </location>
</feature>
<dbReference type="EMBL" id="JAKWFO010000005">
    <property type="protein sequence ID" value="KAI9635787.1"/>
    <property type="molecule type" value="Genomic_DNA"/>
</dbReference>
<feature type="domain" description="Major facilitator superfamily (MFS) profile" evidence="7">
    <location>
        <begin position="43"/>
        <end position="487"/>
    </location>
</feature>